<dbReference type="GO" id="GO:0003676">
    <property type="term" value="F:nucleic acid binding"/>
    <property type="evidence" value="ECO:0007669"/>
    <property type="project" value="InterPro"/>
</dbReference>
<dbReference type="EMBL" id="WPIN01000023">
    <property type="protein sequence ID" value="MVM35482.1"/>
    <property type="molecule type" value="Genomic_DNA"/>
</dbReference>
<dbReference type="InterPro" id="IPR011856">
    <property type="entry name" value="tRNA_endonuc-like_dom_sf"/>
</dbReference>
<dbReference type="InterPro" id="IPR011335">
    <property type="entry name" value="Restrct_endonuc-II-like"/>
</dbReference>
<sequence length="137" mass="15360">MSQLPAFCQHQSFIGEQTARKTRQKGPKPETANSLTKKLISYLRNRGHFAARINTTGLYDEKLGKYRPSGATTGVPDVIACIESRFVGLEIKIGADRLSKKQQQIALQINSAGGFYLIVRSFDDFEKFYAQLKIPSF</sequence>
<name>A0A7K1SNU3_9BACT</name>
<dbReference type="AlphaFoldDB" id="A0A7K1SNU3"/>
<dbReference type="RefSeq" id="WP_157590281.1">
    <property type="nucleotide sequence ID" value="NZ_WPIN01000023.1"/>
</dbReference>
<evidence type="ECO:0000313" key="2">
    <source>
        <dbReference type="Proteomes" id="UP000436006"/>
    </source>
</evidence>
<protein>
    <submittedName>
        <fullName evidence="1">VRR-NUC domain-containing protein</fullName>
    </submittedName>
</protein>
<evidence type="ECO:0000313" key="1">
    <source>
        <dbReference type="EMBL" id="MVM35482.1"/>
    </source>
</evidence>
<dbReference type="SUPFAM" id="SSF52980">
    <property type="entry name" value="Restriction endonuclease-like"/>
    <property type="match status" value="1"/>
</dbReference>
<dbReference type="Gene3D" id="3.40.1350.10">
    <property type="match status" value="1"/>
</dbReference>
<proteinExistence type="predicted"/>
<organism evidence="1 2">
    <name type="scientific">Spirosoma arboris</name>
    <dbReference type="NCBI Taxonomy" id="2682092"/>
    <lineage>
        <taxon>Bacteria</taxon>
        <taxon>Pseudomonadati</taxon>
        <taxon>Bacteroidota</taxon>
        <taxon>Cytophagia</taxon>
        <taxon>Cytophagales</taxon>
        <taxon>Cytophagaceae</taxon>
        <taxon>Spirosoma</taxon>
    </lineage>
</organism>
<accession>A0A7K1SNU3</accession>
<comment type="caution">
    <text evidence="1">The sequence shown here is derived from an EMBL/GenBank/DDBJ whole genome shotgun (WGS) entry which is preliminary data.</text>
</comment>
<dbReference type="Proteomes" id="UP000436006">
    <property type="component" value="Unassembled WGS sequence"/>
</dbReference>
<gene>
    <name evidence="1" type="ORF">GO755_36005</name>
</gene>
<keyword evidence="2" id="KW-1185">Reference proteome</keyword>
<reference evidence="1 2" key="1">
    <citation type="submission" date="2019-12" db="EMBL/GenBank/DDBJ databases">
        <title>Spirosoma sp. HMF4905 genome sequencing and assembly.</title>
        <authorList>
            <person name="Kang H."/>
            <person name="Cha I."/>
            <person name="Kim H."/>
            <person name="Joh K."/>
        </authorList>
    </citation>
    <scope>NUCLEOTIDE SEQUENCE [LARGE SCALE GENOMIC DNA]</scope>
    <source>
        <strain evidence="1 2">HMF4905</strain>
    </source>
</reference>